<protein>
    <submittedName>
        <fullName evidence="1">Uncharacterized protein</fullName>
    </submittedName>
</protein>
<name>A0AA48QYX0_9TREE</name>
<dbReference type="AlphaFoldDB" id="A0AA48QYX0"/>
<evidence type="ECO:0000313" key="1">
    <source>
        <dbReference type="EMBL" id="BEI94788.1"/>
    </source>
</evidence>
<dbReference type="GeneID" id="85498658"/>
<accession>A0AA48QYX0</accession>
<sequence>MSPVKELSPPVIVAKPKTPLPSLDVIMQSLNDLDRAGPLTSTKGSAFLVSPVVGATLLTSAAKLAKNAEPPLMSPTSPIVWHPIALAGMPLNPAATGYDKIFFEGQVRPVSVAAFEDLLFLTRIAKWKVAYHEGQPFSRSEQLPYFGRVDEALVREGLEKTIAEIWSSDSAREVAEADKARTLADIIVSPTTPLGEVIGALQKAFELCTATMERFGGATFNAIHPDQRSVFELTIKHRPDRLVIEWPASLGPDFLTALTTNAETLREADMDPCFVDFVAFHIGYELLRGGAKLDTKDARWLGTPGFRKDTQTFVSLTDPGEGHIFGTTRRSRWLKGAICHVEHLERPGNLPREEIESYRIPSIFEFARVRLHTGKSAPNTYFVGRRVKDSTSGTFAHDFIKVVNLTSAACSAAFQLGAAETKVAMDGLKASEQVAYMRAMSGHVLRNYKQVLSAAYNLNAPLIDDLARPILNSDNEEVYPLITDNYEIAKRGIELASLGGFDKVTFDGASDTYPSQCVILQISVEKALELVHLAHQAGLITYMSAGFKFNHIADAVYTGVDGIGIGGAQILRYMDSETGHHGPYTEEFIDRIDFERDQAANSVRGRGVNLLCRLDRMFYEGSLKMEEDALRSPLFEALRDVDEPAIEGFLANPVLADIIAMKDDGENPVIGNARRLMRGDVLLKTRHPEMDAKWAKLERDLGELLKNPDEEVLAGYYRSQPWTAFREAYAKMMMTTRGDRLYTIKSAPRV</sequence>
<dbReference type="Proteomes" id="UP001233271">
    <property type="component" value="Chromosome 7b"/>
</dbReference>
<dbReference type="EMBL" id="AP028219">
    <property type="protein sequence ID" value="BEI94788.1"/>
    <property type="molecule type" value="Genomic_DNA"/>
</dbReference>
<dbReference type="KEGG" id="ccac:CcaHIS019_0703690"/>
<keyword evidence="2" id="KW-1185">Reference proteome</keyword>
<proteinExistence type="predicted"/>
<gene>
    <name evidence="1" type="ORF">CcaverHIS019_0703690</name>
</gene>
<evidence type="ECO:0000313" key="2">
    <source>
        <dbReference type="Proteomes" id="UP001233271"/>
    </source>
</evidence>
<dbReference type="RefSeq" id="XP_060460053.1">
    <property type="nucleotide sequence ID" value="XM_060603795.1"/>
</dbReference>
<reference evidence="1" key="1">
    <citation type="journal article" date="2023" name="BMC Genomics">
        <title>Chromosome-level genome assemblies of Cutaneotrichosporon spp. (Trichosporonales, Basidiomycota) reveal imbalanced evolution between nucleotide sequences and chromosome synteny.</title>
        <authorList>
            <person name="Kobayashi Y."/>
            <person name="Kayamori A."/>
            <person name="Aoki K."/>
            <person name="Shiwa Y."/>
            <person name="Matsutani M."/>
            <person name="Fujita N."/>
            <person name="Sugita T."/>
            <person name="Iwasaki W."/>
            <person name="Tanaka N."/>
            <person name="Takashima M."/>
        </authorList>
    </citation>
    <scope>NUCLEOTIDE SEQUENCE</scope>
    <source>
        <strain evidence="1">HIS019</strain>
    </source>
</reference>
<organism evidence="1 2">
    <name type="scientific">Cutaneotrichosporon cavernicola</name>
    <dbReference type="NCBI Taxonomy" id="279322"/>
    <lineage>
        <taxon>Eukaryota</taxon>
        <taxon>Fungi</taxon>
        <taxon>Dikarya</taxon>
        <taxon>Basidiomycota</taxon>
        <taxon>Agaricomycotina</taxon>
        <taxon>Tremellomycetes</taxon>
        <taxon>Trichosporonales</taxon>
        <taxon>Trichosporonaceae</taxon>
        <taxon>Cutaneotrichosporon</taxon>
    </lineage>
</organism>